<comment type="similarity">
    <text evidence="11">Belongs to the SEDS family. FtsW subfamily.</text>
</comment>
<comment type="caution">
    <text evidence="17">The sequence shown here is derived from an EMBL/GenBank/DDBJ whole genome shotgun (WGS) entry which is preliminary data.</text>
</comment>
<feature type="transmembrane region" description="Helical" evidence="16">
    <location>
        <begin position="343"/>
        <end position="365"/>
    </location>
</feature>
<evidence type="ECO:0000313" key="18">
    <source>
        <dbReference type="Proteomes" id="UP000053904"/>
    </source>
</evidence>
<dbReference type="EC" id="2.4.99.28" evidence="14"/>
<dbReference type="GO" id="GO:0008955">
    <property type="term" value="F:peptidoglycan glycosyltransferase activity"/>
    <property type="evidence" value="ECO:0007669"/>
    <property type="project" value="UniProtKB-EC"/>
</dbReference>
<dbReference type="GO" id="GO:0009252">
    <property type="term" value="P:peptidoglycan biosynthetic process"/>
    <property type="evidence" value="ECO:0007669"/>
    <property type="project" value="UniProtKB-KW"/>
</dbReference>
<feature type="transmembrane region" description="Helical" evidence="16">
    <location>
        <begin position="92"/>
        <end position="110"/>
    </location>
</feature>
<keyword evidence="7 16" id="KW-1133">Transmembrane helix</keyword>
<keyword evidence="4 16" id="KW-0812">Transmembrane</keyword>
<dbReference type="PANTHER" id="PTHR30474">
    <property type="entry name" value="CELL CYCLE PROTEIN"/>
    <property type="match status" value="1"/>
</dbReference>
<keyword evidence="2" id="KW-0328">Glycosyltransferase</keyword>
<keyword evidence="5" id="KW-0133">Cell shape</keyword>
<evidence type="ECO:0000256" key="6">
    <source>
        <dbReference type="ARBA" id="ARBA00022984"/>
    </source>
</evidence>
<accession>A0A101HH62</accession>
<dbReference type="GO" id="GO:0032153">
    <property type="term" value="C:cell division site"/>
    <property type="evidence" value="ECO:0007669"/>
    <property type="project" value="TreeGrafter"/>
</dbReference>
<evidence type="ECO:0000256" key="11">
    <source>
        <dbReference type="ARBA" id="ARBA00038053"/>
    </source>
</evidence>
<keyword evidence="6" id="KW-0573">Peptidoglycan synthesis</keyword>
<feature type="transmembrane region" description="Helical" evidence="16">
    <location>
        <begin position="297"/>
        <end position="322"/>
    </location>
</feature>
<dbReference type="GO" id="GO:0008360">
    <property type="term" value="P:regulation of cell shape"/>
    <property type="evidence" value="ECO:0007669"/>
    <property type="project" value="UniProtKB-KW"/>
</dbReference>
<dbReference type="PATRIC" id="fig|1641389.3.peg.1148"/>
<evidence type="ECO:0000256" key="4">
    <source>
        <dbReference type="ARBA" id="ARBA00022692"/>
    </source>
</evidence>
<evidence type="ECO:0000256" key="14">
    <source>
        <dbReference type="ARBA" id="ARBA00044770"/>
    </source>
</evidence>
<feature type="transmembrane region" description="Helical" evidence="16">
    <location>
        <begin position="116"/>
        <end position="139"/>
    </location>
</feature>
<evidence type="ECO:0000256" key="16">
    <source>
        <dbReference type="SAM" id="Phobius"/>
    </source>
</evidence>
<evidence type="ECO:0000256" key="9">
    <source>
        <dbReference type="ARBA" id="ARBA00032370"/>
    </source>
</evidence>
<evidence type="ECO:0000256" key="2">
    <source>
        <dbReference type="ARBA" id="ARBA00022676"/>
    </source>
</evidence>
<evidence type="ECO:0000256" key="8">
    <source>
        <dbReference type="ARBA" id="ARBA00023136"/>
    </source>
</evidence>
<protein>
    <recommendedName>
        <fullName evidence="12">Probable peptidoglycan glycosyltransferase FtsW</fullName>
        <ecNumber evidence="14">2.4.99.28</ecNumber>
    </recommendedName>
    <alternativeName>
        <fullName evidence="13">Cell division protein FtsW</fullName>
    </alternativeName>
    <alternativeName>
        <fullName evidence="10">Cell wall polymerase</fullName>
    </alternativeName>
    <alternativeName>
        <fullName evidence="9">Peptidoglycan polymerase</fullName>
    </alternativeName>
</protein>
<evidence type="ECO:0000256" key="1">
    <source>
        <dbReference type="ARBA" id="ARBA00004141"/>
    </source>
</evidence>
<evidence type="ECO:0000256" key="3">
    <source>
        <dbReference type="ARBA" id="ARBA00022679"/>
    </source>
</evidence>
<dbReference type="EMBL" id="LGGO01000165">
    <property type="protein sequence ID" value="KUK76350.1"/>
    <property type="molecule type" value="Genomic_DNA"/>
</dbReference>
<feature type="transmembrane region" description="Helical" evidence="16">
    <location>
        <begin position="25"/>
        <end position="48"/>
    </location>
</feature>
<gene>
    <name evidence="17" type="ORF">XD93_0970</name>
</gene>
<evidence type="ECO:0000256" key="7">
    <source>
        <dbReference type="ARBA" id="ARBA00022989"/>
    </source>
</evidence>
<keyword evidence="3" id="KW-0808">Transferase</keyword>
<feature type="transmembrane region" description="Helical" evidence="16">
    <location>
        <begin position="160"/>
        <end position="179"/>
    </location>
</feature>
<reference evidence="18" key="1">
    <citation type="journal article" date="2015" name="MBio">
        <title>Genome-Resolved Metagenomic Analysis Reveals Roles for Candidate Phyla and Other Microbial Community Members in Biogeochemical Transformations in Oil Reservoirs.</title>
        <authorList>
            <person name="Hu P."/>
            <person name="Tom L."/>
            <person name="Singh A."/>
            <person name="Thomas B.C."/>
            <person name="Baker B.J."/>
            <person name="Piceno Y.M."/>
            <person name="Andersen G.L."/>
            <person name="Banfield J.F."/>
        </authorList>
    </citation>
    <scope>NUCLEOTIDE SEQUENCE [LARGE SCALE GENOMIC DNA]</scope>
</reference>
<evidence type="ECO:0000256" key="13">
    <source>
        <dbReference type="ARBA" id="ARBA00041418"/>
    </source>
</evidence>
<dbReference type="PANTHER" id="PTHR30474:SF2">
    <property type="entry name" value="PEPTIDOGLYCAN GLYCOSYLTRANSFERASE FTSW-RELATED"/>
    <property type="match status" value="1"/>
</dbReference>
<dbReference type="InterPro" id="IPR001182">
    <property type="entry name" value="FtsW/RodA"/>
</dbReference>
<organism evidence="17 18">
    <name type="scientific">candidate division WS6 bacterium 34_10</name>
    <dbReference type="NCBI Taxonomy" id="1641389"/>
    <lineage>
        <taxon>Bacteria</taxon>
        <taxon>Candidatus Dojkabacteria</taxon>
    </lineage>
</organism>
<evidence type="ECO:0000256" key="10">
    <source>
        <dbReference type="ARBA" id="ARBA00033270"/>
    </source>
</evidence>
<dbReference type="Pfam" id="PF01098">
    <property type="entry name" value="FTSW_RODA_SPOVE"/>
    <property type="match status" value="1"/>
</dbReference>
<feature type="transmembrane region" description="Helical" evidence="16">
    <location>
        <begin position="185"/>
        <end position="201"/>
    </location>
</feature>
<dbReference type="Proteomes" id="UP000053904">
    <property type="component" value="Unassembled WGS sequence"/>
</dbReference>
<keyword evidence="8 16" id="KW-0472">Membrane</keyword>
<name>A0A101HH62_9BACT</name>
<feature type="transmembrane region" description="Helical" evidence="16">
    <location>
        <begin position="371"/>
        <end position="392"/>
    </location>
</feature>
<feature type="transmembrane region" description="Helical" evidence="16">
    <location>
        <begin position="60"/>
        <end position="80"/>
    </location>
</feature>
<evidence type="ECO:0000313" key="17">
    <source>
        <dbReference type="EMBL" id="KUK76350.1"/>
    </source>
</evidence>
<evidence type="ECO:0000256" key="12">
    <source>
        <dbReference type="ARBA" id="ARBA00041185"/>
    </source>
</evidence>
<proteinExistence type="inferred from homology"/>
<comment type="catalytic activity">
    <reaction evidence="15">
        <text>[GlcNAc-(1-&gt;4)-Mur2Ac(oyl-L-Ala-gamma-D-Glu-L-Lys-D-Ala-D-Ala)](n)-di-trans,octa-cis-undecaprenyl diphosphate + beta-D-GlcNAc-(1-&gt;4)-Mur2Ac(oyl-L-Ala-gamma-D-Glu-L-Lys-D-Ala-D-Ala)-di-trans,octa-cis-undecaprenyl diphosphate = [GlcNAc-(1-&gt;4)-Mur2Ac(oyl-L-Ala-gamma-D-Glu-L-Lys-D-Ala-D-Ala)](n+1)-di-trans,octa-cis-undecaprenyl diphosphate + di-trans,octa-cis-undecaprenyl diphosphate + H(+)</text>
        <dbReference type="Rhea" id="RHEA:23708"/>
        <dbReference type="Rhea" id="RHEA-COMP:9602"/>
        <dbReference type="Rhea" id="RHEA-COMP:9603"/>
        <dbReference type="ChEBI" id="CHEBI:15378"/>
        <dbReference type="ChEBI" id="CHEBI:58405"/>
        <dbReference type="ChEBI" id="CHEBI:60033"/>
        <dbReference type="ChEBI" id="CHEBI:78435"/>
        <dbReference type="EC" id="2.4.99.28"/>
    </reaction>
</comment>
<dbReference type="AlphaFoldDB" id="A0A101HH62"/>
<sequence>MVSRRKKKNNGKSTKKRRLNSGDKVILIIAILMALFGAMMVFDASMYVADQVFDNRYYFFFRHLIWLSLGAIVAVVIYYWDYHKILKLSIPALLITIVLLLLVLVAGEEINGSKRWFSLGGFINIQPAEFAKIAIILYLSSWLSRQEYKYKTFSSAFRDGFGRHLANFSAIIGSIAFLIMLEPDLGTTMVVCITAFLMFLMSGENRVHTAGTVLTAIVLGIPLTLSATLLAPYRLQRMKTYIDLMLTGNITDPKGSGYQMQQILIGIGSGGFLGKGFGQSRQRFGYLVENTAFTDSIFAIILEELGFLGGSILVFAWIFFFLRGSKIAQSAPDKEGRLLAMGIVVWLTVQAFLNMGANVGLIPLTGIPLPFFTYGGSSTLVTLAGIAILLNISRFTNIDGKF</sequence>
<dbReference type="GO" id="GO:0051301">
    <property type="term" value="P:cell division"/>
    <property type="evidence" value="ECO:0007669"/>
    <property type="project" value="InterPro"/>
</dbReference>
<dbReference type="GO" id="GO:0015648">
    <property type="term" value="F:lipid-linked peptidoglycan transporter activity"/>
    <property type="evidence" value="ECO:0007669"/>
    <property type="project" value="TreeGrafter"/>
</dbReference>
<evidence type="ECO:0000256" key="5">
    <source>
        <dbReference type="ARBA" id="ARBA00022960"/>
    </source>
</evidence>
<comment type="subcellular location">
    <subcellularLocation>
        <location evidence="1">Membrane</location>
        <topology evidence="1">Multi-pass membrane protein</topology>
    </subcellularLocation>
</comment>
<dbReference type="GO" id="GO:0005886">
    <property type="term" value="C:plasma membrane"/>
    <property type="evidence" value="ECO:0007669"/>
    <property type="project" value="TreeGrafter"/>
</dbReference>
<evidence type="ECO:0000256" key="15">
    <source>
        <dbReference type="ARBA" id="ARBA00049902"/>
    </source>
</evidence>
<feature type="transmembrane region" description="Helical" evidence="16">
    <location>
        <begin position="213"/>
        <end position="235"/>
    </location>
</feature>